<evidence type="ECO:0000313" key="4">
    <source>
        <dbReference type="EMBL" id="NRN71032.1"/>
    </source>
</evidence>
<comment type="similarity">
    <text evidence="1 3">Belongs to the short-chain dehydrogenases/reductases (SDR) family.</text>
</comment>
<dbReference type="PANTHER" id="PTHR43669">
    <property type="entry name" value="5-KETO-D-GLUCONATE 5-REDUCTASE"/>
    <property type="match status" value="1"/>
</dbReference>
<dbReference type="InterPro" id="IPR036291">
    <property type="entry name" value="NAD(P)-bd_dom_sf"/>
</dbReference>
<evidence type="ECO:0000313" key="5">
    <source>
        <dbReference type="Proteomes" id="UP000763557"/>
    </source>
</evidence>
<dbReference type="PRINTS" id="PR00080">
    <property type="entry name" value="SDRFAMILY"/>
</dbReference>
<protein>
    <submittedName>
        <fullName evidence="4">NADP-dependent 3-hydroxy acid dehydrogenase YdfG</fullName>
    </submittedName>
</protein>
<dbReference type="SUPFAM" id="SSF51735">
    <property type="entry name" value="NAD(P)-binding Rossmann-fold domains"/>
    <property type="match status" value="1"/>
</dbReference>
<evidence type="ECO:0000256" key="1">
    <source>
        <dbReference type="ARBA" id="ARBA00006484"/>
    </source>
</evidence>
<gene>
    <name evidence="4" type="ORF">GC106_83070</name>
</gene>
<name>A0ABX2FIC3_9PSEU</name>
<reference evidence="4 5" key="1">
    <citation type="submission" date="2020-01" db="EMBL/GenBank/DDBJ databases">
        <title>Kibdelosporangium persica a novel Actinomycetes from a hot desert in Iran.</title>
        <authorList>
            <person name="Safaei N."/>
            <person name="Zaburannyi N."/>
            <person name="Mueller R."/>
            <person name="Wink J."/>
        </authorList>
    </citation>
    <scope>NUCLEOTIDE SEQUENCE [LARGE SCALE GENOMIC DNA]</scope>
    <source>
        <strain evidence="4 5">4NS15</strain>
    </source>
</reference>
<accession>A0ABX2FIC3</accession>
<dbReference type="InterPro" id="IPR002347">
    <property type="entry name" value="SDR_fam"/>
</dbReference>
<dbReference type="PRINTS" id="PR00081">
    <property type="entry name" value="GDHRDH"/>
</dbReference>
<comment type="caution">
    <text evidence="4">The sequence shown here is derived from an EMBL/GenBank/DDBJ whole genome shotgun (WGS) entry which is preliminary data.</text>
</comment>
<proteinExistence type="inferred from homology"/>
<evidence type="ECO:0000256" key="3">
    <source>
        <dbReference type="RuleBase" id="RU000363"/>
    </source>
</evidence>
<dbReference type="Proteomes" id="UP000763557">
    <property type="component" value="Unassembled WGS sequence"/>
</dbReference>
<sequence length="232" mass="24096">MTIGGVLEQRVAVITGANRGLGRAVAAELHRRNLSVVVTARNAADAARAAAELGPDVRSQPLDITDPGSVTRAVGTLGAVDVLVCNAGVLLDSGTDPLSVPLELVERTLLVNLVGSWRVAQAFVPDMVRRGWGRVVFVSSATGAFSVGLWTSAPGYSVSKTAVNGLTTMLATQTKGSGVLVNAVNPGQVRTRMVPDARRSPDEAAVDVADAATLPDDGPTGTFLRGDRFLDW</sequence>
<dbReference type="Pfam" id="PF00106">
    <property type="entry name" value="adh_short"/>
    <property type="match status" value="1"/>
</dbReference>
<keyword evidence="2" id="KW-0560">Oxidoreductase</keyword>
<dbReference type="EMBL" id="JAAATY010000049">
    <property type="protein sequence ID" value="NRN71032.1"/>
    <property type="molecule type" value="Genomic_DNA"/>
</dbReference>
<keyword evidence="5" id="KW-1185">Reference proteome</keyword>
<organism evidence="4 5">
    <name type="scientific">Kibdelosporangium persicum</name>
    <dbReference type="NCBI Taxonomy" id="2698649"/>
    <lineage>
        <taxon>Bacteria</taxon>
        <taxon>Bacillati</taxon>
        <taxon>Actinomycetota</taxon>
        <taxon>Actinomycetes</taxon>
        <taxon>Pseudonocardiales</taxon>
        <taxon>Pseudonocardiaceae</taxon>
        <taxon>Kibdelosporangium</taxon>
    </lineage>
</organism>
<evidence type="ECO:0000256" key="2">
    <source>
        <dbReference type="ARBA" id="ARBA00023002"/>
    </source>
</evidence>
<dbReference type="PANTHER" id="PTHR43669:SF3">
    <property type="entry name" value="ALCOHOL DEHYDROGENASE, PUTATIVE (AFU_ORTHOLOGUE AFUA_3G03445)-RELATED"/>
    <property type="match status" value="1"/>
</dbReference>
<dbReference type="CDD" id="cd05233">
    <property type="entry name" value="SDR_c"/>
    <property type="match status" value="1"/>
</dbReference>
<dbReference type="Gene3D" id="3.40.50.720">
    <property type="entry name" value="NAD(P)-binding Rossmann-like Domain"/>
    <property type="match status" value="1"/>
</dbReference>